<proteinExistence type="predicted"/>
<gene>
    <name evidence="1" type="ORF">THAOC_29969</name>
</gene>
<sequence>VPGPAHDGAQDLVVEQLEVHGARHPEAPPDGRGELGEGAPGRLAVVIVAGDLAEGPGTLAVHARLQARAVLRGCGGLPADEAYPDYQVHRHLLGSKDTRCSLLSGCNTDE</sequence>
<organism evidence="1 2">
    <name type="scientific">Thalassiosira oceanica</name>
    <name type="common">Marine diatom</name>
    <dbReference type="NCBI Taxonomy" id="159749"/>
    <lineage>
        <taxon>Eukaryota</taxon>
        <taxon>Sar</taxon>
        <taxon>Stramenopiles</taxon>
        <taxon>Ochrophyta</taxon>
        <taxon>Bacillariophyta</taxon>
        <taxon>Coscinodiscophyceae</taxon>
        <taxon>Thalassiosirophycidae</taxon>
        <taxon>Thalassiosirales</taxon>
        <taxon>Thalassiosiraceae</taxon>
        <taxon>Thalassiosira</taxon>
    </lineage>
</organism>
<dbReference type="AlphaFoldDB" id="K0RW10"/>
<evidence type="ECO:0000313" key="2">
    <source>
        <dbReference type="Proteomes" id="UP000266841"/>
    </source>
</evidence>
<name>K0RW10_THAOC</name>
<comment type="caution">
    <text evidence="1">The sequence shown here is derived from an EMBL/GenBank/DDBJ whole genome shotgun (WGS) entry which is preliminary data.</text>
</comment>
<keyword evidence="2" id="KW-1185">Reference proteome</keyword>
<evidence type="ECO:0000313" key="1">
    <source>
        <dbReference type="EMBL" id="EJK50917.1"/>
    </source>
</evidence>
<feature type="non-terminal residue" evidence="1">
    <location>
        <position position="1"/>
    </location>
</feature>
<dbReference type="Proteomes" id="UP000266841">
    <property type="component" value="Unassembled WGS sequence"/>
</dbReference>
<accession>K0RW10</accession>
<protein>
    <submittedName>
        <fullName evidence="1">Uncharacterized protein</fullName>
    </submittedName>
</protein>
<dbReference type="EMBL" id="AGNL01042619">
    <property type="protein sequence ID" value="EJK50917.1"/>
    <property type="molecule type" value="Genomic_DNA"/>
</dbReference>
<reference evidence="1 2" key="1">
    <citation type="journal article" date="2012" name="Genome Biol.">
        <title>Genome and low-iron response of an oceanic diatom adapted to chronic iron limitation.</title>
        <authorList>
            <person name="Lommer M."/>
            <person name="Specht M."/>
            <person name="Roy A.S."/>
            <person name="Kraemer L."/>
            <person name="Andreson R."/>
            <person name="Gutowska M.A."/>
            <person name="Wolf J."/>
            <person name="Bergner S.V."/>
            <person name="Schilhabel M.B."/>
            <person name="Klostermeier U.C."/>
            <person name="Beiko R.G."/>
            <person name="Rosenstiel P."/>
            <person name="Hippler M."/>
            <person name="Laroche J."/>
        </authorList>
    </citation>
    <scope>NUCLEOTIDE SEQUENCE [LARGE SCALE GENOMIC DNA]</scope>
    <source>
        <strain evidence="1 2">CCMP1005</strain>
    </source>
</reference>